<protein>
    <submittedName>
        <fullName evidence="1">Uncharacterized protein</fullName>
    </submittedName>
</protein>
<dbReference type="OrthoDB" id="4728994at2"/>
<proteinExistence type="predicted"/>
<name>A0A7I7Y0V7_9MYCO</name>
<reference evidence="1" key="2">
    <citation type="submission" date="2020-02" db="EMBL/GenBank/DDBJ databases">
        <authorList>
            <person name="Matsumoto Y."/>
            <person name="Motooka D."/>
            <person name="Nakamura S."/>
        </authorList>
    </citation>
    <scope>NUCLEOTIDE SEQUENCE</scope>
    <source>
        <strain evidence="1">JCM 13671</strain>
    </source>
</reference>
<keyword evidence="2" id="KW-1185">Reference proteome</keyword>
<sequence length="94" mass="9693">MGAMTAAGTLLLLAGTGLAEASKALPDVDGLSWGAAKKVLEDDGFSPSVASTTGDREKWSDCEVTDVREAAQMTGSMNDVTVALNCDMQPTRKG</sequence>
<dbReference type="EMBL" id="AP022612">
    <property type="protein sequence ID" value="BBZ35300.1"/>
    <property type="molecule type" value="Genomic_DNA"/>
</dbReference>
<evidence type="ECO:0000313" key="2">
    <source>
        <dbReference type="Proteomes" id="UP000466931"/>
    </source>
</evidence>
<organism evidence="1 2">
    <name type="scientific">Mycolicibacterium confluentis</name>
    <dbReference type="NCBI Taxonomy" id="28047"/>
    <lineage>
        <taxon>Bacteria</taxon>
        <taxon>Bacillati</taxon>
        <taxon>Actinomycetota</taxon>
        <taxon>Actinomycetes</taxon>
        <taxon>Mycobacteriales</taxon>
        <taxon>Mycobacteriaceae</taxon>
        <taxon>Mycolicibacterium</taxon>
    </lineage>
</organism>
<dbReference type="RefSeq" id="WP_085149809.1">
    <property type="nucleotide sequence ID" value="NZ_AP022612.1"/>
</dbReference>
<accession>A0A7I7Y0V7</accession>
<dbReference type="AlphaFoldDB" id="A0A7I7Y0V7"/>
<gene>
    <name evidence="1" type="ORF">MCNF_39050</name>
</gene>
<dbReference type="Proteomes" id="UP000466931">
    <property type="component" value="Chromosome"/>
</dbReference>
<evidence type="ECO:0000313" key="1">
    <source>
        <dbReference type="EMBL" id="BBZ35300.1"/>
    </source>
</evidence>
<reference evidence="1" key="1">
    <citation type="journal article" date="2019" name="Emerg. Microbes Infect.">
        <title>Comprehensive subspecies identification of 175 nontuberculous mycobacteria species based on 7547 genomic profiles.</title>
        <authorList>
            <person name="Matsumoto Y."/>
            <person name="Kinjo T."/>
            <person name="Motooka D."/>
            <person name="Nabeya D."/>
            <person name="Jung N."/>
            <person name="Uechi K."/>
            <person name="Horii T."/>
            <person name="Iida T."/>
            <person name="Fujita J."/>
            <person name="Nakamura S."/>
        </authorList>
    </citation>
    <scope>NUCLEOTIDE SEQUENCE [LARGE SCALE GENOMIC DNA]</scope>
    <source>
        <strain evidence="1">JCM 13671</strain>
    </source>
</reference>